<dbReference type="UniPathway" id="UPA00219"/>
<accession>A0A3E3DVI2</accession>
<dbReference type="SUPFAM" id="SSF55205">
    <property type="entry name" value="EPT/RTPC-like"/>
    <property type="match status" value="1"/>
</dbReference>
<protein>
    <recommendedName>
        <fullName evidence="12">UDP-N-acetylglucosamine 1-carboxyvinyltransferase</fullName>
        <ecNumber evidence="12">2.5.1.7</ecNumber>
    </recommendedName>
    <alternativeName>
        <fullName evidence="12">Enoylpyruvate transferase</fullName>
    </alternativeName>
    <alternativeName>
        <fullName evidence="12">UDP-N-acetylglucosamine enolpyruvyl transferase</fullName>
        <shortName evidence="12">EPT</shortName>
    </alternativeName>
</protein>
<comment type="caution">
    <text evidence="14">The sequence shown here is derived from an EMBL/GenBank/DDBJ whole genome shotgun (WGS) entry which is preliminary data.</text>
</comment>
<feature type="binding site" evidence="12">
    <location>
        <begin position="25"/>
        <end position="26"/>
    </location>
    <ligand>
        <name>phosphoenolpyruvate</name>
        <dbReference type="ChEBI" id="CHEBI:58702"/>
    </ligand>
</feature>
<feature type="binding site" evidence="12">
    <location>
        <position position="332"/>
    </location>
    <ligand>
        <name>UDP-N-acetyl-alpha-D-glucosamine</name>
        <dbReference type="ChEBI" id="CHEBI:57705"/>
    </ligand>
</feature>
<evidence type="ECO:0000256" key="10">
    <source>
        <dbReference type="ARBA" id="ARBA00038367"/>
    </source>
</evidence>
<dbReference type="GO" id="GO:0005737">
    <property type="term" value="C:cytoplasm"/>
    <property type="evidence" value="ECO:0007669"/>
    <property type="project" value="UniProtKB-SubCell"/>
</dbReference>
<keyword evidence="8 12" id="KW-0131">Cell cycle</keyword>
<feature type="binding site" evidence="12">
    <location>
        <begin position="126"/>
        <end position="130"/>
    </location>
    <ligand>
        <name>UDP-N-acetyl-alpha-D-glucosamine</name>
        <dbReference type="ChEBI" id="CHEBI:57705"/>
    </ligand>
</feature>
<dbReference type="EC" id="2.5.1.7" evidence="12"/>
<dbReference type="GO" id="GO:0051301">
    <property type="term" value="P:cell division"/>
    <property type="evidence" value="ECO:0007669"/>
    <property type="project" value="UniProtKB-KW"/>
</dbReference>
<dbReference type="InterPro" id="IPR050068">
    <property type="entry name" value="MurA_subfamily"/>
</dbReference>
<keyword evidence="9 12" id="KW-0961">Cell wall biogenesis/degradation</keyword>
<gene>
    <name evidence="12" type="primary">murA</name>
    <name evidence="14" type="ORF">DW687_10950</name>
</gene>
<comment type="subcellular location">
    <subcellularLocation>
        <location evidence="1 12">Cytoplasm</location>
    </subcellularLocation>
</comment>
<comment type="catalytic activity">
    <reaction evidence="11 12">
        <text>phosphoenolpyruvate + UDP-N-acetyl-alpha-D-glucosamine = UDP-N-acetyl-3-O-(1-carboxyvinyl)-alpha-D-glucosamine + phosphate</text>
        <dbReference type="Rhea" id="RHEA:18681"/>
        <dbReference type="ChEBI" id="CHEBI:43474"/>
        <dbReference type="ChEBI" id="CHEBI:57705"/>
        <dbReference type="ChEBI" id="CHEBI:58702"/>
        <dbReference type="ChEBI" id="CHEBI:68483"/>
        <dbReference type="EC" id="2.5.1.7"/>
    </reaction>
</comment>
<dbReference type="CDD" id="cd01555">
    <property type="entry name" value="UdpNAET"/>
    <property type="match status" value="1"/>
</dbReference>
<keyword evidence="3 12" id="KW-0963">Cytoplasm</keyword>
<dbReference type="NCBIfam" id="TIGR01072">
    <property type="entry name" value="murA"/>
    <property type="match status" value="1"/>
</dbReference>
<keyword evidence="5 12" id="KW-0808">Transferase</keyword>
<feature type="modified residue" description="2-(S-cysteinyl)pyruvic acid O-phosphothioketal" evidence="12">
    <location>
        <position position="121"/>
    </location>
</feature>
<dbReference type="InterPro" id="IPR001986">
    <property type="entry name" value="Enolpyruvate_Tfrase_dom"/>
</dbReference>
<dbReference type="GO" id="GO:0009252">
    <property type="term" value="P:peptidoglycan biosynthetic process"/>
    <property type="evidence" value="ECO:0007669"/>
    <property type="project" value="UniProtKB-UniRule"/>
</dbReference>
<evidence type="ECO:0000256" key="6">
    <source>
        <dbReference type="ARBA" id="ARBA00022960"/>
    </source>
</evidence>
<comment type="function">
    <text evidence="12">Cell wall formation. Adds enolpyruvyl to UDP-N-acetylglucosamine.</text>
</comment>
<evidence type="ECO:0000256" key="1">
    <source>
        <dbReference type="ARBA" id="ARBA00004496"/>
    </source>
</evidence>
<evidence type="ECO:0000256" key="12">
    <source>
        <dbReference type="HAMAP-Rule" id="MF_00111"/>
    </source>
</evidence>
<sequence>MKNMEKIIINGGRRLTGEVTITGAKNAALGILPATVMASDKFLIENLPDIQDIRNYISIMKKLGAKIRKTSKGLSIDTTAIADCTSDEIADESTKMRASYYLLGALLGRNGFVELPPPGGCDIGARPIDQHIKGFEALGAKVDVKGSIKIESPNGLNGTNIYMDVVSVGATINIMLAAVKAKGLTVIENAAKEPHVVDIANFLNLMGASVKGAGTDVIRIMGVEELHGCEYSVVPDQITAGTYMIAAAATKGDVLIKNVIPPHLDSITAKLIEMGADVSVDEDDNIRVVGREYIKPCNVKTLPYPGFPTDLQQPMGLIMCLANGVSSITESIFENRFRYVTELQKMGANVRVNGNTAVFTGPSELYGTKIQATDLRAGAAMILAGLVAKGTTEITNLKYIDRGYENIEENFRNLGADIKRVDS</sequence>
<comment type="similarity">
    <text evidence="10 12">Belongs to the EPSP synthase family. MurA subfamily.</text>
</comment>
<comment type="caution">
    <text evidence="12">Lacks conserved residue(s) required for the propagation of feature annotation.</text>
</comment>
<evidence type="ECO:0000256" key="9">
    <source>
        <dbReference type="ARBA" id="ARBA00023316"/>
    </source>
</evidence>
<dbReference type="InterPro" id="IPR013792">
    <property type="entry name" value="RNA3'P_cycl/enolpyr_Trfase_a/b"/>
</dbReference>
<evidence type="ECO:0000313" key="15">
    <source>
        <dbReference type="Proteomes" id="UP000261212"/>
    </source>
</evidence>
<evidence type="ECO:0000256" key="11">
    <source>
        <dbReference type="ARBA" id="ARBA00047527"/>
    </source>
</evidence>
<dbReference type="HAMAP" id="MF_00111">
    <property type="entry name" value="MurA"/>
    <property type="match status" value="1"/>
</dbReference>
<dbReference type="AlphaFoldDB" id="A0A3E3DVI2"/>
<evidence type="ECO:0000256" key="7">
    <source>
        <dbReference type="ARBA" id="ARBA00022984"/>
    </source>
</evidence>
<evidence type="ECO:0000259" key="13">
    <source>
        <dbReference type="Pfam" id="PF00275"/>
    </source>
</evidence>
<keyword evidence="4 12" id="KW-0132">Cell division</keyword>
<dbReference type="InterPro" id="IPR036968">
    <property type="entry name" value="Enolpyruvate_Tfrase_sf"/>
</dbReference>
<dbReference type="PANTHER" id="PTHR43783">
    <property type="entry name" value="UDP-N-ACETYLGLUCOSAMINE 1-CARBOXYVINYLTRANSFERASE"/>
    <property type="match status" value="1"/>
</dbReference>
<dbReference type="EMBL" id="QUSM01000007">
    <property type="protein sequence ID" value="RGD73251.1"/>
    <property type="molecule type" value="Genomic_DNA"/>
</dbReference>
<dbReference type="InterPro" id="IPR005750">
    <property type="entry name" value="UDP_GlcNAc_COvinyl_MurA"/>
</dbReference>
<dbReference type="NCBIfam" id="NF006873">
    <property type="entry name" value="PRK09369.1"/>
    <property type="match status" value="1"/>
</dbReference>
<proteinExistence type="inferred from homology"/>
<dbReference type="Pfam" id="PF00275">
    <property type="entry name" value="EPSP_synthase"/>
    <property type="match status" value="1"/>
</dbReference>
<evidence type="ECO:0000256" key="2">
    <source>
        <dbReference type="ARBA" id="ARBA00004752"/>
    </source>
</evidence>
<evidence type="ECO:0000256" key="4">
    <source>
        <dbReference type="ARBA" id="ARBA00022618"/>
    </source>
</evidence>
<evidence type="ECO:0000256" key="8">
    <source>
        <dbReference type="ARBA" id="ARBA00023306"/>
    </source>
</evidence>
<dbReference type="GO" id="GO:0071555">
    <property type="term" value="P:cell wall organization"/>
    <property type="evidence" value="ECO:0007669"/>
    <property type="project" value="UniProtKB-KW"/>
</dbReference>
<comment type="pathway">
    <text evidence="2 12">Cell wall biogenesis; peptidoglycan biosynthesis.</text>
</comment>
<feature type="domain" description="Enolpyruvate transferase" evidence="13">
    <location>
        <begin position="10"/>
        <end position="410"/>
    </location>
</feature>
<dbReference type="Gene3D" id="3.65.10.10">
    <property type="entry name" value="Enolpyruvate transferase domain"/>
    <property type="match status" value="2"/>
</dbReference>
<evidence type="ECO:0000256" key="3">
    <source>
        <dbReference type="ARBA" id="ARBA00022490"/>
    </source>
</evidence>
<dbReference type="NCBIfam" id="NF009470">
    <property type="entry name" value="PRK12830.1"/>
    <property type="match status" value="1"/>
</dbReference>
<dbReference type="GO" id="GO:0019277">
    <property type="term" value="P:UDP-N-acetylgalactosamine biosynthetic process"/>
    <property type="evidence" value="ECO:0007669"/>
    <property type="project" value="InterPro"/>
</dbReference>
<dbReference type="Proteomes" id="UP000261212">
    <property type="component" value="Unassembled WGS sequence"/>
</dbReference>
<evidence type="ECO:0000313" key="14">
    <source>
        <dbReference type="EMBL" id="RGD73251.1"/>
    </source>
</evidence>
<evidence type="ECO:0000256" key="5">
    <source>
        <dbReference type="ARBA" id="ARBA00022679"/>
    </source>
</evidence>
<organism evidence="14 15">
    <name type="scientific">Anaerofustis stercorihominis</name>
    <dbReference type="NCBI Taxonomy" id="214853"/>
    <lineage>
        <taxon>Bacteria</taxon>
        <taxon>Bacillati</taxon>
        <taxon>Bacillota</taxon>
        <taxon>Clostridia</taxon>
        <taxon>Eubacteriales</taxon>
        <taxon>Eubacteriaceae</taxon>
        <taxon>Anaerofustis</taxon>
    </lineage>
</organism>
<name>A0A3E3DVI2_9FIRM</name>
<dbReference type="GO" id="GO:0008760">
    <property type="term" value="F:UDP-N-acetylglucosamine 1-carboxyvinyltransferase activity"/>
    <property type="evidence" value="ECO:0007669"/>
    <property type="project" value="UniProtKB-UniRule"/>
</dbReference>
<keyword evidence="12" id="KW-0670">Pyruvate</keyword>
<dbReference type="GO" id="GO:0008360">
    <property type="term" value="P:regulation of cell shape"/>
    <property type="evidence" value="ECO:0007669"/>
    <property type="project" value="UniProtKB-KW"/>
</dbReference>
<keyword evidence="7 12" id="KW-0573">Peptidoglycan synthesis</keyword>
<keyword evidence="6 12" id="KW-0133">Cell shape</keyword>
<feature type="binding site" evidence="12">
    <location>
        <position position="97"/>
    </location>
    <ligand>
        <name>UDP-N-acetyl-alpha-D-glucosamine</name>
        <dbReference type="ChEBI" id="CHEBI:57705"/>
    </ligand>
</feature>
<dbReference type="PANTHER" id="PTHR43783:SF2">
    <property type="entry name" value="UDP-N-ACETYLGLUCOSAMINE 1-CARBOXYVINYLTRANSFERASE 2"/>
    <property type="match status" value="1"/>
</dbReference>
<feature type="active site" description="Proton donor" evidence="12">
    <location>
        <position position="121"/>
    </location>
</feature>
<feature type="binding site" evidence="12">
    <location>
        <position position="310"/>
    </location>
    <ligand>
        <name>UDP-N-acetyl-alpha-D-glucosamine</name>
        <dbReference type="ChEBI" id="CHEBI:57705"/>
    </ligand>
</feature>
<reference evidence="14 15" key="1">
    <citation type="submission" date="2018-08" db="EMBL/GenBank/DDBJ databases">
        <title>A genome reference for cultivated species of the human gut microbiota.</title>
        <authorList>
            <person name="Zou Y."/>
            <person name="Xue W."/>
            <person name="Luo G."/>
        </authorList>
    </citation>
    <scope>NUCLEOTIDE SEQUENCE [LARGE SCALE GENOMIC DNA]</scope>
    <source>
        <strain evidence="14 15">AM25-6</strain>
    </source>
</reference>